<feature type="region of interest" description="Disordered" evidence="3">
    <location>
        <begin position="744"/>
        <end position="804"/>
    </location>
</feature>
<reference evidence="5" key="1">
    <citation type="submission" date="2022-10" db="EMBL/GenBank/DDBJ databases">
        <authorList>
            <person name="Chen Y."/>
            <person name="Dougan E. K."/>
            <person name="Chan C."/>
            <person name="Rhodes N."/>
            <person name="Thang M."/>
        </authorList>
    </citation>
    <scope>NUCLEOTIDE SEQUENCE</scope>
</reference>
<keyword evidence="7" id="KW-1185">Reference proteome</keyword>
<evidence type="ECO:0000313" key="7">
    <source>
        <dbReference type="Proteomes" id="UP001152797"/>
    </source>
</evidence>
<dbReference type="GO" id="GO:0016020">
    <property type="term" value="C:membrane"/>
    <property type="evidence" value="ECO:0007669"/>
    <property type="project" value="TreeGrafter"/>
</dbReference>
<evidence type="ECO:0000313" key="5">
    <source>
        <dbReference type="EMBL" id="CAI4015076.1"/>
    </source>
</evidence>
<evidence type="ECO:0000313" key="6">
    <source>
        <dbReference type="EMBL" id="CAL4802388.1"/>
    </source>
</evidence>
<keyword evidence="2" id="KW-0067">ATP-binding</keyword>
<feature type="compositionally biased region" description="Basic residues" evidence="3">
    <location>
        <begin position="766"/>
        <end position="777"/>
    </location>
</feature>
<dbReference type="AlphaFoldDB" id="A0A9P1DTB0"/>
<feature type="region of interest" description="Disordered" evidence="3">
    <location>
        <begin position="32"/>
        <end position="57"/>
    </location>
</feature>
<feature type="compositionally biased region" description="Polar residues" evidence="3">
    <location>
        <begin position="779"/>
        <end position="791"/>
    </location>
</feature>
<protein>
    <submittedName>
        <fullName evidence="6">3-dehydroquinate synthase</fullName>
    </submittedName>
</protein>
<comment type="caution">
    <text evidence="5">The sequence shown here is derived from an EMBL/GenBank/DDBJ whole genome shotgun (WGS) entry which is preliminary data.</text>
</comment>
<dbReference type="InterPro" id="IPR003439">
    <property type="entry name" value="ABC_transporter-like_ATP-bd"/>
</dbReference>
<dbReference type="Gene3D" id="3.40.50.300">
    <property type="entry name" value="P-loop containing nucleotide triphosphate hydrolases"/>
    <property type="match status" value="1"/>
</dbReference>
<feature type="domain" description="ABC transporter" evidence="4">
    <location>
        <begin position="167"/>
        <end position="414"/>
    </location>
</feature>
<dbReference type="SUPFAM" id="SSF52540">
    <property type="entry name" value="P-loop containing nucleoside triphosphate hydrolases"/>
    <property type="match status" value="1"/>
</dbReference>
<sequence>MRAPLSALPELFSSLAHAQVAITRFEQILLADPPRSKSPGDEASAPARRASRPMPKLSPALAKPIESLHLPVADSSARRKFGRRRTVEVGDLQSDSSSSGEGEEAKLPAPVVEFFDASFSWDEVSAPMVPLPLRKPKRNYQRSLSLPISLPVSMQVLPELSTSTPPTPVNSMSRLRGDACQMREAESVLRCINLTLRPGQLMAVLGGAGSGKTTLLWALLGEVPCIAGSRRVPGDSQKTSGRVAFCGQQPHLIRGSVRDNILFGRPYVHQHYMDALRACGLTDFQVEKRSAGPQVPHLSGGQQVRVGIARAIYGCSDSLGKDSRLSRPLSPCLTGEYLRGFSLCQSRSSNLLGAKNERQRDAMTYLTKRVLWSGMQQFEAADVVLVLEERALRPGVDRSGHGELMGPMGDTHDIYCVFPSHCHQRVVAAWGVFPMDSPSYSRSSHNDRLPAGSPAFLPRNRRLLVSRLGDRPGPAAGSSSESEDDALGGAAKPSRCAKCGHLLMGMLFCRNCGQRRSGTGLDAMDFASAFGGIKDAVREEQQRHLDGHVLHSVDAVACVLQEMLQLKYGLLLDDSDLLGKLRHHCNGATPEEVVKLFNSQRDLHVRSMGSQRLVALRLDWTPLSSFEALQAKVRSIPGTCSAVAVLPSLLTEDAEAEGAAADCAVAIFREAYSSYPRNLMGRCAGPTPLVAMSARHFRWAASLEPQILSELRGMGPSRKPMECGAPCWRDEYSTVVKNEERGFSYENPVPKLQLPLHSGRSDGRTSRSRPRSPKRSARLTSQCSTEATSPGRSPERNGTAPVAGLQLGHGMEAPWNLWDPSPGVFAPASLLPYQEPVSNWRHGCGYMGIPWFFPEPLC</sequence>
<proteinExistence type="predicted"/>
<keyword evidence="1" id="KW-0547">Nucleotide-binding</keyword>
<dbReference type="EMBL" id="CAMXCT010006512">
    <property type="protein sequence ID" value="CAI4015076.1"/>
    <property type="molecule type" value="Genomic_DNA"/>
</dbReference>
<evidence type="ECO:0000259" key="4">
    <source>
        <dbReference type="PROSITE" id="PS50893"/>
    </source>
</evidence>
<dbReference type="InterPro" id="IPR017871">
    <property type="entry name" value="ABC_transporter-like_CS"/>
</dbReference>
<dbReference type="PANTHER" id="PTHR24223">
    <property type="entry name" value="ATP-BINDING CASSETTE SUB-FAMILY C"/>
    <property type="match status" value="1"/>
</dbReference>
<dbReference type="Pfam" id="PF00005">
    <property type="entry name" value="ABC_tran"/>
    <property type="match status" value="1"/>
</dbReference>
<dbReference type="InterPro" id="IPR050173">
    <property type="entry name" value="ABC_transporter_C-like"/>
</dbReference>
<accession>A0A9P1DTB0</accession>
<dbReference type="InterPro" id="IPR027417">
    <property type="entry name" value="P-loop_NTPase"/>
</dbReference>
<dbReference type="EMBL" id="CAMXCT020006512">
    <property type="protein sequence ID" value="CAL1168451.1"/>
    <property type="molecule type" value="Genomic_DNA"/>
</dbReference>
<dbReference type="GO" id="GO:0042626">
    <property type="term" value="F:ATPase-coupled transmembrane transporter activity"/>
    <property type="evidence" value="ECO:0007669"/>
    <property type="project" value="TreeGrafter"/>
</dbReference>
<dbReference type="PROSITE" id="PS50893">
    <property type="entry name" value="ABC_TRANSPORTER_2"/>
    <property type="match status" value="1"/>
</dbReference>
<gene>
    <name evidence="5" type="ORF">C1SCF055_LOCUS39929</name>
</gene>
<evidence type="ECO:0000256" key="3">
    <source>
        <dbReference type="SAM" id="MobiDB-lite"/>
    </source>
</evidence>
<dbReference type="GO" id="GO:0016887">
    <property type="term" value="F:ATP hydrolysis activity"/>
    <property type="evidence" value="ECO:0007669"/>
    <property type="project" value="InterPro"/>
</dbReference>
<dbReference type="Proteomes" id="UP001152797">
    <property type="component" value="Unassembled WGS sequence"/>
</dbReference>
<organism evidence="5">
    <name type="scientific">Cladocopium goreaui</name>
    <dbReference type="NCBI Taxonomy" id="2562237"/>
    <lineage>
        <taxon>Eukaryota</taxon>
        <taxon>Sar</taxon>
        <taxon>Alveolata</taxon>
        <taxon>Dinophyceae</taxon>
        <taxon>Suessiales</taxon>
        <taxon>Symbiodiniaceae</taxon>
        <taxon>Cladocopium</taxon>
    </lineage>
</organism>
<evidence type="ECO:0000256" key="1">
    <source>
        <dbReference type="ARBA" id="ARBA00022741"/>
    </source>
</evidence>
<dbReference type="EMBL" id="CAMXCT030006512">
    <property type="protein sequence ID" value="CAL4802388.1"/>
    <property type="molecule type" value="Genomic_DNA"/>
</dbReference>
<feature type="region of interest" description="Disordered" evidence="3">
    <location>
        <begin position="467"/>
        <end position="488"/>
    </location>
</feature>
<dbReference type="PROSITE" id="PS00211">
    <property type="entry name" value="ABC_TRANSPORTER_1"/>
    <property type="match status" value="1"/>
</dbReference>
<name>A0A9P1DTB0_9DINO</name>
<feature type="region of interest" description="Disordered" evidence="3">
    <location>
        <begin position="79"/>
        <end position="106"/>
    </location>
</feature>
<dbReference type="GO" id="GO:0005524">
    <property type="term" value="F:ATP binding"/>
    <property type="evidence" value="ECO:0007669"/>
    <property type="project" value="UniProtKB-KW"/>
</dbReference>
<evidence type="ECO:0000256" key="2">
    <source>
        <dbReference type="ARBA" id="ARBA00022840"/>
    </source>
</evidence>
<dbReference type="OrthoDB" id="3275at2759"/>
<reference evidence="6 7" key="2">
    <citation type="submission" date="2024-05" db="EMBL/GenBank/DDBJ databases">
        <authorList>
            <person name="Chen Y."/>
            <person name="Shah S."/>
            <person name="Dougan E. K."/>
            <person name="Thang M."/>
            <person name="Chan C."/>
        </authorList>
    </citation>
    <scope>NUCLEOTIDE SEQUENCE [LARGE SCALE GENOMIC DNA]</scope>
</reference>